<reference evidence="1" key="1">
    <citation type="submission" date="2018-05" db="EMBL/GenBank/DDBJ databases">
        <authorList>
            <person name="Lanie J.A."/>
            <person name="Ng W.-L."/>
            <person name="Kazmierczak K.M."/>
            <person name="Andrzejewski T.M."/>
            <person name="Davidsen T.M."/>
            <person name="Wayne K.J."/>
            <person name="Tettelin H."/>
            <person name="Glass J.I."/>
            <person name="Rusch D."/>
            <person name="Podicherti R."/>
            <person name="Tsui H.-C.T."/>
            <person name="Winkler M.E."/>
        </authorList>
    </citation>
    <scope>NUCLEOTIDE SEQUENCE</scope>
</reference>
<sequence>MTAWRFINPLTSFIARSPIHFLITNNILVINFKGRRSEKNYLIPVSYHKHENQLTCVTLRSNLWWKNLKEISQTNLWFKGKLVKVGVHLEYTDDENVKENLMKLVTDNPIDAFFAN</sequence>
<dbReference type="Gene3D" id="2.30.110.10">
    <property type="entry name" value="Electron Transport, Fmn-binding Protein, Chain A"/>
    <property type="match status" value="1"/>
</dbReference>
<accession>A0A382RFK4</accession>
<dbReference type="EMBL" id="UINC01121357">
    <property type="protein sequence ID" value="SVC96463.1"/>
    <property type="molecule type" value="Genomic_DNA"/>
</dbReference>
<protein>
    <recommendedName>
        <fullName evidence="2">DUF385 domain-containing protein</fullName>
    </recommendedName>
</protein>
<feature type="non-terminal residue" evidence="1">
    <location>
        <position position="116"/>
    </location>
</feature>
<dbReference type="AlphaFoldDB" id="A0A382RFK4"/>
<name>A0A382RFK4_9ZZZZ</name>
<proteinExistence type="predicted"/>
<dbReference type="InterPro" id="IPR012349">
    <property type="entry name" value="Split_barrel_FMN-bd"/>
</dbReference>
<gene>
    <name evidence="1" type="ORF">METZ01_LOCUS349317</name>
</gene>
<evidence type="ECO:0000313" key="1">
    <source>
        <dbReference type="EMBL" id="SVC96463.1"/>
    </source>
</evidence>
<organism evidence="1">
    <name type="scientific">marine metagenome</name>
    <dbReference type="NCBI Taxonomy" id="408172"/>
    <lineage>
        <taxon>unclassified sequences</taxon>
        <taxon>metagenomes</taxon>
        <taxon>ecological metagenomes</taxon>
    </lineage>
</organism>
<evidence type="ECO:0008006" key="2">
    <source>
        <dbReference type="Google" id="ProtNLM"/>
    </source>
</evidence>